<dbReference type="PANTHER" id="PTHR43174">
    <property type="entry name" value="UDP-N-ACETYLGLUCOSAMINE 2-EPIMERASE"/>
    <property type="match status" value="1"/>
</dbReference>
<keyword evidence="2" id="KW-0413">Isomerase</keyword>
<dbReference type="Gene3D" id="3.40.50.2000">
    <property type="entry name" value="Glycogen Phosphorylase B"/>
    <property type="match status" value="2"/>
</dbReference>
<dbReference type="RefSeq" id="WP_184230160.1">
    <property type="nucleotide sequence ID" value="NZ_JACHEC010000002.1"/>
</dbReference>
<reference evidence="2 3" key="1">
    <citation type="submission" date="2020-08" db="EMBL/GenBank/DDBJ databases">
        <title>Genomic Encyclopedia of Type Strains, Phase IV (KMG-V): Genome sequencing to study the core and pangenomes of soil and plant-associated prokaryotes.</title>
        <authorList>
            <person name="Whitman W."/>
        </authorList>
    </citation>
    <scope>NUCLEOTIDE SEQUENCE [LARGE SCALE GENOMIC DNA]</scope>
    <source>
        <strain evidence="2 3">C11</strain>
    </source>
</reference>
<proteinExistence type="predicted"/>
<protein>
    <submittedName>
        <fullName evidence="2">UDP-N-acetylglucosamine 2-epimerase (Non-hydrolyzing)</fullName>
        <ecNumber evidence="2">5.1.3.14</ecNumber>
    </submittedName>
</protein>
<dbReference type="GO" id="GO:0008761">
    <property type="term" value="F:UDP-N-acetylglucosamine 2-epimerase activity"/>
    <property type="evidence" value="ECO:0007669"/>
    <property type="project" value="UniProtKB-EC"/>
</dbReference>
<dbReference type="SUPFAM" id="SSF53756">
    <property type="entry name" value="UDP-Glycosyltransferase/glycogen phosphorylase"/>
    <property type="match status" value="1"/>
</dbReference>
<name>A0A7J9S4N3_METMI</name>
<dbReference type="EC" id="5.1.3.14" evidence="2"/>
<dbReference type="PANTHER" id="PTHR43174:SF1">
    <property type="entry name" value="UDP-N-ACETYLGLUCOSAMINE 2-EPIMERASE"/>
    <property type="match status" value="1"/>
</dbReference>
<dbReference type="Pfam" id="PF02350">
    <property type="entry name" value="Epimerase_2"/>
    <property type="match status" value="1"/>
</dbReference>
<dbReference type="CDD" id="cd03786">
    <property type="entry name" value="GTB_UDP-GlcNAc_2-Epimerase"/>
    <property type="match status" value="1"/>
</dbReference>
<feature type="domain" description="UDP-N-acetylglucosamine 2-epimerase" evidence="1">
    <location>
        <begin position="23"/>
        <end position="355"/>
    </location>
</feature>
<organism evidence="2 3">
    <name type="scientific">Methanococcus maripaludis</name>
    <name type="common">Methanococcus deltae</name>
    <dbReference type="NCBI Taxonomy" id="39152"/>
    <lineage>
        <taxon>Archaea</taxon>
        <taxon>Methanobacteriati</taxon>
        <taxon>Methanobacteriota</taxon>
        <taxon>Methanomada group</taxon>
        <taxon>Methanococci</taxon>
        <taxon>Methanococcales</taxon>
        <taxon>Methanococcaceae</taxon>
        <taxon>Methanococcus</taxon>
    </lineage>
</organism>
<evidence type="ECO:0000313" key="3">
    <source>
        <dbReference type="Proteomes" id="UP000536195"/>
    </source>
</evidence>
<dbReference type="EMBL" id="JACHEC010000002">
    <property type="protein sequence ID" value="MBB6401732.1"/>
    <property type="molecule type" value="Genomic_DNA"/>
</dbReference>
<sequence>MKIITIVGARPQFIKLAPVSKEIRKHFEEIIIHTGQHYDFDMNKIFFDELGIPIPDYNLNIGSGTHGFQTGEMLKKIEEILLKEKPDLVLVYGDTNSTIAGALSASKLNIKIAHVEAGLRSFDRKMPEEINRVLTDHISNILFTPTETADTNLKNEGVTAGVFNIGDVMYDSLLNALKLIEKKNFKMLNELNISKKEYILATVHRAENTDIKENLENIINAFIESNEKIIFPVHPRTRKYLEKYGLFEKIKTCENLKLISPVGYLEMIYLENNAKKILTDSGGVQKEAYFLKVPCVTLRNNTEWVETVLDGWNILVGSDKEKILENISKFNPKTETYNYRFGEGDSSKKIVDVLRDIF</sequence>
<dbReference type="InterPro" id="IPR029767">
    <property type="entry name" value="WecB-like"/>
</dbReference>
<accession>A0A7J9S4N3</accession>
<evidence type="ECO:0000313" key="2">
    <source>
        <dbReference type="EMBL" id="MBB6401732.1"/>
    </source>
</evidence>
<gene>
    <name evidence="2" type="ORF">HNP92_001037</name>
</gene>
<dbReference type="NCBIfam" id="TIGR00236">
    <property type="entry name" value="wecB"/>
    <property type="match status" value="1"/>
</dbReference>
<dbReference type="Proteomes" id="UP000536195">
    <property type="component" value="Unassembled WGS sequence"/>
</dbReference>
<dbReference type="AlphaFoldDB" id="A0A7J9S4N3"/>
<dbReference type="InterPro" id="IPR003331">
    <property type="entry name" value="UDP_GlcNAc_Epimerase_2_dom"/>
</dbReference>
<comment type="caution">
    <text evidence="2">The sequence shown here is derived from an EMBL/GenBank/DDBJ whole genome shotgun (WGS) entry which is preliminary data.</text>
</comment>
<evidence type="ECO:0000259" key="1">
    <source>
        <dbReference type="Pfam" id="PF02350"/>
    </source>
</evidence>